<evidence type="ECO:0000313" key="2">
    <source>
        <dbReference type="Proteomes" id="UP000625804"/>
    </source>
</evidence>
<dbReference type="Gene3D" id="1.20.120.20">
    <property type="entry name" value="Apolipoprotein"/>
    <property type="match status" value="1"/>
</dbReference>
<dbReference type="InterPro" id="IPR025439">
    <property type="entry name" value="Spore_coat_CotO"/>
</dbReference>
<dbReference type="RefSeq" id="WP_173730645.1">
    <property type="nucleotide sequence ID" value="NZ_JABTTE010000006.1"/>
</dbReference>
<protein>
    <recommendedName>
        <fullName evidence="3">Spore coat protein CotO</fullName>
    </recommendedName>
</protein>
<dbReference type="AlphaFoldDB" id="A0A8J8KBA5"/>
<proteinExistence type="predicted"/>
<evidence type="ECO:0000313" key="1">
    <source>
        <dbReference type="EMBL" id="NSL51442.1"/>
    </source>
</evidence>
<gene>
    <name evidence="1" type="ORF">HR057_06625</name>
</gene>
<comment type="caution">
    <text evidence="1">The sequence shown here is derived from an EMBL/GenBank/DDBJ whole genome shotgun (WGS) entry which is preliminary data.</text>
</comment>
<evidence type="ECO:0008006" key="3">
    <source>
        <dbReference type="Google" id="ProtNLM"/>
    </source>
</evidence>
<accession>A0A8J8KBA5</accession>
<name>A0A8J8KBA5_9BACI</name>
<dbReference type="Proteomes" id="UP000625804">
    <property type="component" value="Unassembled WGS sequence"/>
</dbReference>
<organism evidence="1 2">
    <name type="scientific">Calidifontibacillus erzurumensis</name>
    <dbReference type="NCBI Taxonomy" id="2741433"/>
    <lineage>
        <taxon>Bacteria</taxon>
        <taxon>Bacillati</taxon>
        <taxon>Bacillota</taxon>
        <taxon>Bacilli</taxon>
        <taxon>Bacillales</taxon>
        <taxon>Bacillaceae</taxon>
        <taxon>Calidifontibacillus/Schinkia group</taxon>
        <taxon>Calidifontibacillus</taxon>
    </lineage>
</organism>
<dbReference type="EMBL" id="JABTTE010000006">
    <property type="protein sequence ID" value="NSL51442.1"/>
    <property type="molecule type" value="Genomic_DNA"/>
</dbReference>
<reference evidence="1" key="1">
    <citation type="submission" date="2020-06" db="EMBL/GenBank/DDBJ databases">
        <title>A novel thermopfilic bacterium from Erzurum, Turkey.</title>
        <authorList>
            <person name="Adiguzel A."/>
            <person name="Ay H."/>
            <person name="Baltaci M.O."/>
        </authorList>
    </citation>
    <scope>NUCLEOTIDE SEQUENCE</scope>
    <source>
        <strain evidence="1">P2</strain>
    </source>
</reference>
<sequence>MERKIGDTVNNPLMYITQPAYPPVKLKMQQSCVVKVSPRKKRELTEEVAEKVSETVQSSSTAVDISDIESHVKKNQIIEEQTIPKKDLIEENEQKVVLQKTGTSEVTENTFEEKVEVPKKNLNKIKKRTKKVLVKRGRIIIPNSIDKGKSVDDEQKEETVNNKSKLFFPPVEDQVKNNLEMVITPVEDKVKNHVESHVAPVEEKLKSNVEYHVEPAVEKLKSNVEYHVEPTVEELKSNVEYHVEPTVEKLKNKVEFHAAPAVEKLKSNEEFHTAPAVEKLKGKVESHAAPAVEKLKGKVESHAAPAVEIMKNTVDSNAAPIEEKLIIEPQEKLDNYFATHVAPEVEKVKTHFEPVIPMVEEKFEKKLETHEAPIENKFEPKQVVPVEEKIINPSTPVVKPIEKPVKNKRKPETLKDLLKEKLPGLQDVVEGKPVHLMSPQANHTEIPETQEEENSKENEAAALKRRMISTYGIRSSFEKGKRATIKHTERSLPIINAQKLSELRHGIQLAQNIEQAPSVTENSVDNVEQQAINLEPDQGKNKPKRFKEMSIREKVEYLVNLPVIVPKVKCEIRTKANTYQGVIAGYANGNVIIAQRKKPFRVEVKIDDILEINRKSF</sequence>
<keyword evidence="2" id="KW-1185">Reference proteome</keyword>
<dbReference type="Pfam" id="PF14153">
    <property type="entry name" value="Spore_coat_CotO"/>
    <property type="match status" value="1"/>
</dbReference>